<gene>
    <name evidence="2" type="ORF">NC653_031061</name>
</gene>
<organism evidence="2 3">
    <name type="scientific">Populus alba x Populus x berolinensis</name>
    <dbReference type="NCBI Taxonomy" id="444605"/>
    <lineage>
        <taxon>Eukaryota</taxon>
        <taxon>Viridiplantae</taxon>
        <taxon>Streptophyta</taxon>
        <taxon>Embryophyta</taxon>
        <taxon>Tracheophyta</taxon>
        <taxon>Spermatophyta</taxon>
        <taxon>Magnoliopsida</taxon>
        <taxon>eudicotyledons</taxon>
        <taxon>Gunneridae</taxon>
        <taxon>Pentapetalae</taxon>
        <taxon>rosids</taxon>
        <taxon>fabids</taxon>
        <taxon>Malpighiales</taxon>
        <taxon>Salicaceae</taxon>
        <taxon>Saliceae</taxon>
        <taxon>Populus</taxon>
    </lineage>
</organism>
<evidence type="ECO:0000313" key="2">
    <source>
        <dbReference type="EMBL" id="KAJ6975100.1"/>
    </source>
</evidence>
<name>A0AAD6LXV7_9ROSI</name>
<evidence type="ECO:0000313" key="3">
    <source>
        <dbReference type="Proteomes" id="UP001164929"/>
    </source>
</evidence>
<dbReference type="Proteomes" id="UP001164929">
    <property type="component" value="Chromosome 13"/>
</dbReference>
<accession>A0AAD6LXV7</accession>
<keyword evidence="1" id="KW-1133">Transmembrane helix</keyword>
<feature type="transmembrane region" description="Helical" evidence="1">
    <location>
        <begin position="16"/>
        <end position="32"/>
    </location>
</feature>
<keyword evidence="3" id="KW-1185">Reference proteome</keyword>
<sequence length="84" mass="10137">MTRSLHCSGYSGSPEWSYFFFFFFKSLLYMLKAGSTKNILLFVLYWTCPNMFFHTFNSKTLLKCHASCFFAYKLDRLRRVYKHN</sequence>
<keyword evidence="1" id="KW-0472">Membrane</keyword>
<keyword evidence="1" id="KW-0812">Transmembrane</keyword>
<dbReference type="EMBL" id="JAQIZT010000013">
    <property type="protein sequence ID" value="KAJ6975100.1"/>
    <property type="molecule type" value="Genomic_DNA"/>
</dbReference>
<dbReference type="AlphaFoldDB" id="A0AAD6LXV7"/>
<proteinExistence type="predicted"/>
<comment type="caution">
    <text evidence="2">The sequence shown here is derived from an EMBL/GenBank/DDBJ whole genome shotgun (WGS) entry which is preliminary data.</text>
</comment>
<reference evidence="2" key="1">
    <citation type="journal article" date="2023" name="Mol. Ecol. Resour.">
        <title>Chromosome-level genome assembly of a triploid poplar Populus alba 'Berolinensis'.</title>
        <authorList>
            <person name="Chen S."/>
            <person name="Yu Y."/>
            <person name="Wang X."/>
            <person name="Wang S."/>
            <person name="Zhang T."/>
            <person name="Zhou Y."/>
            <person name="He R."/>
            <person name="Meng N."/>
            <person name="Wang Y."/>
            <person name="Liu W."/>
            <person name="Liu Z."/>
            <person name="Liu J."/>
            <person name="Guo Q."/>
            <person name="Huang H."/>
            <person name="Sederoff R.R."/>
            <person name="Wang G."/>
            <person name="Qu G."/>
            <person name="Chen S."/>
        </authorList>
    </citation>
    <scope>NUCLEOTIDE SEQUENCE</scope>
    <source>
        <strain evidence="2">SC-2020</strain>
    </source>
</reference>
<evidence type="ECO:0000256" key="1">
    <source>
        <dbReference type="SAM" id="Phobius"/>
    </source>
</evidence>
<protein>
    <submittedName>
        <fullName evidence="2">Uncharacterized protein</fullName>
    </submittedName>
</protein>